<keyword evidence="2" id="KW-0378">Hydrolase</keyword>
<keyword evidence="6" id="KW-1185">Reference proteome</keyword>
<feature type="domain" description="Fungal lipase-type" evidence="4">
    <location>
        <begin position="93"/>
        <end position="230"/>
    </location>
</feature>
<keyword evidence="1 3" id="KW-0732">Signal</keyword>
<name>A0A4S4LS60_9AGAM</name>
<dbReference type="SUPFAM" id="SSF53474">
    <property type="entry name" value="alpha/beta-Hydrolases"/>
    <property type="match status" value="1"/>
</dbReference>
<sequence length="299" mass="32662">MQLQRIGSIIAIHFLVSVCAVHASLVQRDISQVCTNTSTDLYDDLVFYFKYASSAYSVSCPSPNGNTLVKQFSELTTDTQGFIARDDTRKEIVVAFRGSSSIVDFANDEDHTHTVFTVTGTTPPANTTVLTGYLKAWNSVVNETISTVQTQLSLYPDYTLVTSGHSLGGGLSSLAAITLKQNIPNSTVRMYTYGQPRTGNDIYAFFINDNFGSNAFRVVHTMDGVPKVVPTSLGFRHHGIEYWQSSEPPSAEMTRQCAPDGEDPTCSASAPGANAAVLAVLWNTMDYPVLFWELRISVL</sequence>
<dbReference type="PANTHER" id="PTHR46640">
    <property type="entry name" value="TRIACYLGLYCEROL LIPASE, PUTATIVE (AFU_ORTHOLOGUE AFUA_6G06510)-RELATED"/>
    <property type="match status" value="1"/>
</dbReference>
<dbReference type="EMBL" id="SGPL01000221">
    <property type="protein sequence ID" value="THH15224.1"/>
    <property type="molecule type" value="Genomic_DNA"/>
</dbReference>
<dbReference type="PANTHER" id="PTHR46640:SF1">
    <property type="entry name" value="FUNGAL LIPASE-LIKE DOMAIN-CONTAINING PROTEIN-RELATED"/>
    <property type="match status" value="1"/>
</dbReference>
<dbReference type="Pfam" id="PF01764">
    <property type="entry name" value="Lipase_3"/>
    <property type="match status" value="1"/>
</dbReference>
<gene>
    <name evidence="5" type="ORF">EW146_g5209</name>
</gene>
<evidence type="ECO:0000259" key="4">
    <source>
        <dbReference type="Pfam" id="PF01764"/>
    </source>
</evidence>
<dbReference type="GO" id="GO:0016787">
    <property type="term" value="F:hydrolase activity"/>
    <property type="evidence" value="ECO:0007669"/>
    <property type="project" value="UniProtKB-KW"/>
</dbReference>
<dbReference type="AlphaFoldDB" id="A0A4S4LS60"/>
<proteinExistence type="predicted"/>
<dbReference type="InterPro" id="IPR002921">
    <property type="entry name" value="Fungal_lipase-type"/>
</dbReference>
<dbReference type="InterPro" id="IPR029058">
    <property type="entry name" value="AB_hydrolase_fold"/>
</dbReference>
<evidence type="ECO:0000313" key="5">
    <source>
        <dbReference type="EMBL" id="THH15224.1"/>
    </source>
</evidence>
<accession>A0A4S4LS60</accession>
<evidence type="ECO:0000313" key="6">
    <source>
        <dbReference type="Proteomes" id="UP000310158"/>
    </source>
</evidence>
<dbReference type="Proteomes" id="UP000310158">
    <property type="component" value="Unassembled WGS sequence"/>
</dbReference>
<evidence type="ECO:0000256" key="3">
    <source>
        <dbReference type="SAM" id="SignalP"/>
    </source>
</evidence>
<feature type="signal peptide" evidence="3">
    <location>
        <begin position="1"/>
        <end position="23"/>
    </location>
</feature>
<protein>
    <recommendedName>
        <fullName evidence="4">Fungal lipase-type domain-containing protein</fullName>
    </recommendedName>
</protein>
<dbReference type="OrthoDB" id="438440at2759"/>
<dbReference type="GO" id="GO:0006629">
    <property type="term" value="P:lipid metabolic process"/>
    <property type="evidence" value="ECO:0007669"/>
    <property type="project" value="InterPro"/>
</dbReference>
<feature type="chain" id="PRO_5020600646" description="Fungal lipase-type domain-containing protein" evidence="3">
    <location>
        <begin position="24"/>
        <end position="299"/>
    </location>
</feature>
<reference evidence="5 6" key="1">
    <citation type="submission" date="2019-02" db="EMBL/GenBank/DDBJ databases">
        <title>Genome sequencing of the rare red list fungi Bondarzewia mesenterica.</title>
        <authorList>
            <person name="Buettner E."/>
            <person name="Kellner H."/>
        </authorList>
    </citation>
    <scope>NUCLEOTIDE SEQUENCE [LARGE SCALE GENOMIC DNA]</scope>
    <source>
        <strain evidence="5 6">DSM 108281</strain>
    </source>
</reference>
<comment type="caution">
    <text evidence="5">The sequence shown here is derived from an EMBL/GenBank/DDBJ whole genome shotgun (WGS) entry which is preliminary data.</text>
</comment>
<evidence type="ECO:0000256" key="2">
    <source>
        <dbReference type="ARBA" id="ARBA00022801"/>
    </source>
</evidence>
<evidence type="ECO:0000256" key="1">
    <source>
        <dbReference type="ARBA" id="ARBA00022729"/>
    </source>
</evidence>
<organism evidence="5 6">
    <name type="scientific">Bondarzewia mesenterica</name>
    <dbReference type="NCBI Taxonomy" id="1095465"/>
    <lineage>
        <taxon>Eukaryota</taxon>
        <taxon>Fungi</taxon>
        <taxon>Dikarya</taxon>
        <taxon>Basidiomycota</taxon>
        <taxon>Agaricomycotina</taxon>
        <taxon>Agaricomycetes</taxon>
        <taxon>Russulales</taxon>
        <taxon>Bondarzewiaceae</taxon>
        <taxon>Bondarzewia</taxon>
    </lineage>
</organism>
<dbReference type="InterPro" id="IPR051299">
    <property type="entry name" value="AB_hydrolase_lip/est"/>
</dbReference>
<dbReference type="Gene3D" id="3.40.50.1820">
    <property type="entry name" value="alpha/beta hydrolase"/>
    <property type="match status" value="1"/>
</dbReference>
<dbReference type="CDD" id="cd00519">
    <property type="entry name" value="Lipase_3"/>
    <property type="match status" value="1"/>
</dbReference>